<gene>
    <name evidence="7" type="ORF">CGZ75_00920</name>
</gene>
<dbReference type="InterPro" id="IPR028161">
    <property type="entry name" value="Met8-like"/>
</dbReference>
<dbReference type="EMBL" id="NMUQ01000001">
    <property type="protein sequence ID" value="OXM15341.1"/>
    <property type="molecule type" value="Genomic_DNA"/>
</dbReference>
<dbReference type="GO" id="GO:0019354">
    <property type="term" value="P:siroheme biosynthetic process"/>
    <property type="evidence" value="ECO:0007669"/>
    <property type="project" value="UniProtKB-UniPathway"/>
</dbReference>
<evidence type="ECO:0000256" key="3">
    <source>
        <dbReference type="ARBA" id="ARBA00023002"/>
    </source>
</evidence>
<evidence type="ECO:0000256" key="4">
    <source>
        <dbReference type="ARBA" id="ARBA00023027"/>
    </source>
</evidence>
<comment type="catalytic activity">
    <reaction evidence="6">
        <text>precorrin-2 + NAD(+) = sirohydrochlorin + NADH + 2 H(+)</text>
        <dbReference type="Rhea" id="RHEA:15613"/>
        <dbReference type="ChEBI" id="CHEBI:15378"/>
        <dbReference type="ChEBI" id="CHEBI:57540"/>
        <dbReference type="ChEBI" id="CHEBI:57945"/>
        <dbReference type="ChEBI" id="CHEBI:58351"/>
        <dbReference type="ChEBI" id="CHEBI:58827"/>
        <dbReference type="EC" id="1.3.1.76"/>
    </reaction>
</comment>
<comment type="pathway">
    <text evidence="1">Porphyrin-containing compound metabolism; siroheme biosynthesis; sirohydrochlorin from precorrin-2: step 1/1.</text>
</comment>
<evidence type="ECO:0000256" key="2">
    <source>
        <dbReference type="ARBA" id="ARBA00012400"/>
    </source>
</evidence>
<evidence type="ECO:0000313" key="8">
    <source>
        <dbReference type="Proteomes" id="UP000215145"/>
    </source>
</evidence>
<keyword evidence="4" id="KW-0520">NAD</keyword>
<organism evidence="7 8">
    <name type="scientific">Paenibacillus herberti</name>
    <dbReference type="NCBI Taxonomy" id="1619309"/>
    <lineage>
        <taxon>Bacteria</taxon>
        <taxon>Bacillati</taxon>
        <taxon>Bacillota</taxon>
        <taxon>Bacilli</taxon>
        <taxon>Bacillales</taxon>
        <taxon>Paenibacillaceae</taxon>
        <taxon>Paenibacillus</taxon>
    </lineage>
</organism>
<evidence type="ECO:0000313" key="7">
    <source>
        <dbReference type="EMBL" id="OXM15341.1"/>
    </source>
</evidence>
<dbReference type="RefSeq" id="WP_089522294.1">
    <property type="nucleotide sequence ID" value="NZ_NMUQ01000001.1"/>
</dbReference>
<accession>A0A229P012</accession>
<dbReference type="NCBIfam" id="TIGR01470">
    <property type="entry name" value="cysG_Nterm"/>
    <property type="match status" value="1"/>
</dbReference>
<dbReference type="EC" id="1.3.1.76" evidence="2"/>
<dbReference type="InterPro" id="IPR042518">
    <property type="entry name" value="SirC_C"/>
</dbReference>
<evidence type="ECO:0000256" key="5">
    <source>
        <dbReference type="ARBA" id="ARBA00023244"/>
    </source>
</evidence>
<evidence type="ECO:0000256" key="6">
    <source>
        <dbReference type="ARBA" id="ARBA00047561"/>
    </source>
</evidence>
<dbReference type="PANTHER" id="PTHR35330:SF1">
    <property type="entry name" value="SIROHEME BIOSYNTHESIS PROTEIN MET8"/>
    <property type="match status" value="1"/>
</dbReference>
<keyword evidence="3" id="KW-0560">Oxidoreductase</keyword>
<dbReference type="GO" id="GO:0043115">
    <property type="term" value="F:precorrin-2 dehydrogenase activity"/>
    <property type="evidence" value="ECO:0007669"/>
    <property type="project" value="UniProtKB-EC"/>
</dbReference>
<evidence type="ECO:0000256" key="1">
    <source>
        <dbReference type="ARBA" id="ARBA00005010"/>
    </source>
</evidence>
<reference evidence="7 8" key="1">
    <citation type="submission" date="2017-07" db="EMBL/GenBank/DDBJ databases">
        <title>Paenibacillus herberti R33 genome sequencing and assembly.</title>
        <authorList>
            <person name="Su W."/>
        </authorList>
    </citation>
    <scope>NUCLEOTIDE SEQUENCE [LARGE SCALE GENOMIC DNA]</scope>
    <source>
        <strain evidence="7 8">R33</strain>
    </source>
</reference>
<dbReference type="Proteomes" id="UP000215145">
    <property type="component" value="Unassembled WGS sequence"/>
</dbReference>
<keyword evidence="8" id="KW-1185">Reference proteome</keyword>
<dbReference type="GO" id="GO:0004325">
    <property type="term" value="F:ferrochelatase activity"/>
    <property type="evidence" value="ECO:0007669"/>
    <property type="project" value="InterPro"/>
</dbReference>
<dbReference type="UniPathway" id="UPA00262">
    <property type="reaction ID" value="UER00222"/>
</dbReference>
<comment type="caution">
    <text evidence="7">The sequence shown here is derived from an EMBL/GenBank/DDBJ whole genome shotgun (WGS) entry which is preliminary data.</text>
</comment>
<dbReference type="InterPro" id="IPR006367">
    <property type="entry name" value="Sirohaem_synthase_N"/>
</dbReference>
<dbReference type="InterPro" id="IPR036291">
    <property type="entry name" value="NAD(P)-bd_dom_sf"/>
</dbReference>
<dbReference type="PANTHER" id="PTHR35330">
    <property type="entry name" value="SIROHEME BIOSYNTHESIS PROTEIN MET8"/>
    <property type="match status" value="1"/>
</dbReference>
<dbReference type="Pfam" id="PF13241">
    <property type="entry name" value="NAD_binding_7"/>
    <property type="match status" value="1"/>
</dbReference>
<name>A0A229P012_9BACL</name>
<sequence>MNGYPVVLRLKGRRCLIAGGGPIAERKALGLLDGGADQLTVISPSFTPQLLQLANEGRLELIQREYQSGDAGGQFLIIAATGDMAINGQIGLEAEEASALFNDASNAELSAFATSAAVRQGNLLLSVNTGGEAPALSAVLREELAQLYGSSRYAEAAALLGELRRLLAAEERPAAERRERLRLEAQRLAHWAAADRQRSAERTDRL</sequence>
<dbReference type="SUPFAM" id="SSF75615">
    <property type="entry name" value="Siroheme synthase middle domains-like"/>
    <property type="match status" value="1"/>
</dbReference>
<keyword evidence="5" id="KW-0627">Porphyrin biosynthesis</keyword>
<dbReference type="SUPFAM" id="SSF51735">
    <property type="entry name" value="NAD(P)-binding Rossmann-fold domains"/>
    <property type="match status" value="1"/>
</dbReference>
<dbReference type="AlphaFoldDB" id="A0A229P012"/>
<proteinExistence type="predicted"/>
<dbReference type="OrthoDB" id="9773765at2"/>
<dbReference type="Gene3D" id="1.10.8.610">
    <property type="entry name" value="SirC, precorrin-2 dehydrogenase, C-terminal helical domain-like"/>
    <property type="match status" value="1"/>
</dbReference>
<protein>
    <recommendedName>
        <fullName evidence="2">precorrin-2 dehydrogenase</fullName>
        <ecNumber evidence="2">1.3.1.76</ecNumber>
    </recommendedName>
</protein>
<dbReference type="Gene3D" id="3.40.50.720">
    <property type="entry name" value="NAD(P)-binding Rossmann-like Domain"/>
    <property type="match status" value="1"/>
</dbReference>